<keyword evidence="1" id="KW-0378">Hydrolase</keyword>
<name>A0ABM4DEV9_HYDVU</name>
<feature type="compositionally biased region" description="Basic and acidic residues" evidence="3">
    <location>
        <begin position="198"/>
        <end position="209"/>
    </location>
</feature>
<keyword evidence="6" id="KW-1185">Reference proteome</keyword>
<evidence type="ECO:0000313" key="6">
    <source>
        <dbReference type="Proteomes" id="UP001652625"/>
    </source>
</evidence>
<proteinExistence type="predicted"/>
<evidence type="ECO:0000259" key="4">
    <source>
        <dbReference type="PROSITE" id="PS51192"/>
    </source>
</evidence>
<feature type="domain" description="Helicase ATP-binding" evidence="4">
    <location>
        <begin position="308"/>
        <end position="481"/>
    </location>
</feature>
<dbReference type="Proteomes" id="UP001652625">
    <property type="component" value="Chromosome 13"/>
</dbReference>
<protein>
    <submittedName>
        <fullName evidence="7">Lymphoid-specific helicase isoform X3</fullName>
    </submittedName>
</protein>
<dbReference type="InterPro" id="IPR001650">
    <property type="entry name" value="Helicase_C-like"/>
</dbReference>
<dbReference type="GO" id="GO:0004386">
    <property type="term" value="F:helicase activity"/>
    <property type="evidence" value="ECO:0007669"/>
    <property type="project" value="UniProtKB-KW"/>
</dbReference>
<dbReference type="Gene3D" id="3.40.50.300">
    <property type="entry name" value="P-loop containing nucleotide triphosphate hydrolases"/>
    <property type="match status" value="1"/>
</dbReference>
<evidence type="ECO:0000256" key="2">
    <source>
        <dbReference type="SAM" id="Coils"/>
    </source>
</evidence>
<organism evidence="6 7">
    <name type="scientific">Hydra vulgaris</name>
    <name type="common">Hydra</name>
    <name type="synonym">Hydra attenuata</name>
    <dbReference type="NCBI Taxonomy" id="6087"/>
    <lineage>
        <taxon>Eukaryota</taxon>
        <taxon>Metazoa</taxon>
        <taxon>Cnidaria</taxon>
        <taxon>Hydrozoa</taxon>
        <taxon>Hydroidolina</taxon>
        <taxon>Anthoathecata</taxon>
        <taxon>Aplanulata</taxon>
        <taxon>Hydridae</taxon>
        <taxon>Hydra</taxon>
    </lineage>
</organism>
<feature type="coiled-coil region" evidence="2">
    <location>
        <begin position="612"/>
        <end position="639"/>
    </location>
</feature>
<feature type="region of interest" description="Disordered" evidence="3">
    <location>
        <begin position="198"/>
        <end position="235"/>
    </location>
</feature>
<reference evidence="7" key="1">
    <citation type="submission" date="2025-08" db="UniProtKB">
        <authorList>
            <consortium name="RefSeq"/>
        </authorList>
    </citation>
    <scope>IDENTIFICATION</scope>
</reference>
<dbReference type="InterPro" id="IPR027417">
    <property type="entry name" value="P-loop_NTPase"/>
</dbReference>
<feature type="domain" description="Helicase C-terminal" evidence="5">
    <location>
        <begin position="689"/>
        <end position="839"/>
    </location>
</feature>
<accession>A0ABM4DEV9</accession>
<dbReference type="InterPro" id="IPR000330">
    <property type="entry name" value="SNF2_N"/>
</dbReference>
<dbReference type="Pfam" id="PF00271">
    <property type="entry name" value="Helicase_C"/>
    <property type="match status" value="1"/>
</dbReference>
<dbReference type="PANTHER" id="PTHR47161">
    <property type="entry name" value="LYMPHOID-SPECIFIC HELICASE"/>
    <property type="match status" value="1"/>
</dbReference>
<dbReference type="PANTHER" id="PTHR47161:SF1">
    <property type="entry name" value="LYMPHOID-SPECIFIC HELICASE"/>
    <property type="match status" value="1"/>
</dbReference>
<dbReference type="Pfam" id="PF00176">
    <property type="entry name" value="SNF2-rel_dom"/>
    <property type="match status" value="1"/>
</dbReference>
<evidence type="ECO:0000256" key="3">
    <source>
        <dbReference type="SAM" id="MobiDB-lite"/>
    </source>
</evidence>
<dbReference type="PROSITE" id="PS51194">
    <property type="entry name" value="HELICASE_CTER"/>
    <property type="match status" value="1"/>
</dbReference>
<dbReference type="SUPFAM" id="SSF52540">
    <property type="entry name" value="P-loop containing nucleoside triphosphate hydrolases"/>
    <property type="match status" value="2"/>
</dbReference>
<gene>
    <name evidence="7" type="primary">LOC100213563</name>
</gene>
<dbReference type="InterPro" id="IPR049730">
    <property type="entry name" value="SNF2/RAD54-like_C"/>
</dbReference>
<dbReference type="SMART" id="SM00487">
    <property type="entry name" value="DEXDc"/>
    <property type="match status" value="1"/>
</dbReference>
<dbReference type="InterPro" id="IPR038718">
    <property type="entry name" value="SNF2-like_sf"/>
</dbReference>
<dbReference type="SMART" id="SM00490">
    <property type="entry name" value="HELICc"/>
    <property type="match status" value="1"/>
</dbReference>
<dbReference type="CDD" id="cd18793">
    <property type="entry name" value="SF2_C_SNF"/>
    <property type="match status" value="1"/>
</dbReference>
<dbReference type="PROSITE" id="PS51192">
    <property type="entry name" value="HELICASE_ATP_BIND_1"/>
    <property type="match status" value="1"/>
</dbReference>
<keyword evidence="7" id="KW-0067">ATP-binding</keyword>
<dbReference type="RefSeq" id="XP_065672954.1">
    <property type="nucleotide sequence ID" value="XM_065816882.1"/>
</dbReference>
<evidence type="ECO:0000313" key="7">
    <source>
        <dbReference type="RefSeq" id="XP_065672954.1"/>
    </source>
</evidence>
<dbReference type="Gene3D" id="3.40.50.10810">
    <property type="entry name" value="Tandem AAA-ATPase domain"/>
    <property type="match status" value="1"/>
</dbReference>
<sequence>METRKRTSLKVKSVVHQRKKCNKLNSGSDFTKADECNNNNNESLLYNGKQENLYDKSEQNISINGAKTEHQVVTSEKSAFSVSNQDLDLKSSNQNLVEETQNDSSLNNNLDNCEDSNTSMVNTSMLNEDCKITQSMIEEEENCKNDHVKEAQLSTLANRSLHQATQKQRYDRLQVLLDRSQLYATYLLNRINKRAEANLKRSEKNKTKESNNTANDSNEKDKKVKRKRKREEPENIENYIDKSELEERVKKQKLEVSIEKNHSEKNCPKRVDTFCRKINGQKVSDRQPKLLTGGVMREYQLDGMEWLQGLFENGINGILADEMGLGKTIQSIALILSLIEQNVIGPFIIAAPLSTLPNWMAEFNKFAPEINVVLYHGSIEERFQIRRKLMRVKRYSTGHASLPVVISSYEILMRDRQAFTNMRMEWKYLIVDEGHRIKNLNCKLIKELKEYRTANRLLLTGTPLQNNLSELWSLLNFILPDIFDDLTSFQSWFDFSAVTSVDENSEKLIAQEQEAKVLQTLHSILTPFLLRRLKTDIDLTIPPKKEVIVYAPLTPTQEAYYKTTLDRTIIDIIQKKNTVEEKVELTPSGRPKRKARTNVKYTEEDDSQEFDFEKLLEEIEESEKKKKELQVKASVQNNKSVVNIRLQNIMMQLRKCCNHPYLLEYPLDPKTQELVIDENIIKTSGKMLLLDKILPALKSNGHKVLIFSQMTQMMDILQDYCYLRGYGYCRIDGTMSVLDRQENIKKFTDEKELFIFLLSTRAGGLGLNLMMADTCIIYDSDWNPQVDLQAQDRCHRIGQTKPVVIYRFVTANTIDQKIIERAACKRKLEKMVIHEKNFKGGALASAISPRELLELLQSKDASCFDAGNVISDDDLNKLLDRSDMATVAGKRDQVKKNKEKKVDNNRKIFKVIENVFTDDIIF</sequence>
<evidence type="ECO:0000259" key="5">
    <source>
        <dbReference type="PROSITE" id="PS51194"/>
    </source>
</evidence>
<keyword evidence="7" id="KW-0547">Nucleotide-binding</keyword>
<dbReference type="GeneID" id="100213563"/>
<keyword evidence="2" id="KW-0175">Coiled coil</keyword>
<keyword evidence="7" id="KW-0347">Helicase</keyword>
<dbReference type="InterPro" id="IPR014001">
    <property type="entry name" value="Helicase_ATP-bd"/>
</dbReference>
<evidence type="ECO:0000256" key="1">
    <source>
        <dbReference type="ARBA" id="ARBA00022801"/>
    </source>
</evidence>